<dbReference type="EMBL" id="FSRK01000002">
    <property type="protein sequence ID" value="SIO32798.1"/>
    <property type="molecule type" value="Genomic_DNA"/>
</dbReference>
<keyword evidence="1" id="KW-0812">Transmembrane</keyword>
<organism evidence="2 3">
    <name type="scientific">Epilithonimonas zeae</name>
    <dbReference type="NCBI Taxonomy" id="1416779"/>
    <lineage>
        <taxon>Bacteria</taxon>
        <taxon>Pseudomonadati</taxon>
        <taxon>Bacteroidota</taxon>
        <taxon>Flavobacteriia</taxon>
        <taxon>Flavobacteriales</taxon>
        <taxon>Weeksellaceae</taxon>
        <taxon>Chryseobacterium group</taxon>
        <taxon>Epilithonimonas</taxon>
    </lineage>
</organism>
<evidence type="ECO:0000313" key="3">
    <source>
        <dbReference type="Proteomes" id="UP000185207"/>
    </source>
</evidence>
<dbReference type="OrthoDB" id="1200238at2"/>
<dbReference type="STRING" id="1416779.SAMN05444409_2777"/>
<evidence type="ECO:0000256" key="1">
    <source>
        <dbReference type="SAM" id="Phobius"/>
    </source>
</evidence>
<dbReference type="RefSeq" id="WP_074235937.1">
    <property type="nucleotide sequence ID" value="NZ_FSRK01000002.1"/>
</dbReference>
<sequence length="216" mass="24648">MDYKIIEKLQTLLPLGYLYLIILGILRDGVFFYMLGVNFLKYSSIMDILISPIAELTSQPIILISLIILIIGFVLYYNFLANNSHRKWVRFSVAGKNFFKKNPNATEEDLKLHIKKQVYFAVAFMVASFFLGGGLGTGMTAKDRIVNNKMKIKHRITDDSGSQKDIYLIDSNSAYFFYVEKGHKIVTIVPVSSIKKIELINNKMFEKGSFSSFLTL</sequence>
<keyword evidence="1" id="KW-1133">Transmembrane helix</keyword>
<dbReference type="Proteomes" id="UP000185207">
    <property type="component" value="Unassembled WGS sequence"/>
</dbReference>
<keyword evidence="3" id="KW-1185">Reference proteome</keyword>
<name>A0A1N6IL81_9FLAO</name>
<feature type="transmembrane region" description="Helical" evidence="1">
    <location>
        <begin position="118"/>
        <end position="141"/>
    </location>
</feature>
<reference evidence="3" key="1">
    <citation type="submission" date="2016-11" db="EMBL/GenBank/DDBJ databases">
        <authorList>
            <person name="Varghese N."/>
            <person name="Submissions S."/>
        </authorList>
    </citation>
    <scope>NUCLEOTIDE SEQUENCE [LARGE SCALE GENOMIC DNA]</scope>
    <source>
        <strain evidence="3">DSM 27623</strain>
    </source>
</reference>
<feature type="transmembrane region" description="Helical" evidence="1">
    <location>
        <begin position="17"/>
        <end position="40"/>
    </location>
</feature>
<dbReference type="AlphaFoldDB" id="A0A1N6IL81"/>
<gene>
    <name evidence="2" type="ORF">SAMN05444409_2777</name>
</gene>
<proteinExistence type="predicted"/>
<accession>A0A1N6IL81</accession>
<evidence type="ECO:0000313" key="2">
    <source>
        <dbReference type="EMBL" id="SIO32798.1"/>
    </source>
</evidence>
<feature type="transmembrane region" description="Helical" evidence="1">
    <location>
        <begin position="61"/>
        <end position="79"/>
    </location>
</feature>
<protein>
    <submittedName>
        <fullName evidence="2">Uncharacterized protein</fullName>
    </submittedName>
</protein>
<keyword evidence="1" id="KW-0472">Membrane</keyword>